<keyword evidence="7" id="KW-0472">Membrane</keyword>
<dbReference type="InterPro" id="IPR001128">
    <property type="entry name" value="Cyt_P450"/>
</dbReference>
<dbReference type="InterPro" id="IPR050121">
    <property type="entry name" value="Cytochrome_P450_monoxygenase"/>
</dbReference>
<dbReference type="GO" id="GO:0005506">
    <property type="term" value="F:iron ion binding"/>
    <property type="evidence" value="ECO:0007669"/>
    <property type="project" value="InterPro"/>
</dbReference>
<evidence type="ECO:0008006" key="10">
    <source>
        <dbReference type="Google" id="ProtNLM"/>
    </source>
</evidence>
<evidence type="ECO:0000256" key="6">
    <source>
        <dbReference type="RuleBase" id="RU000461"/>
    </source>
</evidence>
<keyword evidence="5 6" id="KW-0349">Heme</keyword>
<dbReference type="GO" id="GO:0020037">
    <property type="term" value="F:heme binding"/>
    <property type="evidence" value="ECO:0007669"/>
    <property type="project" value="InterPro"/>
</dbReference>
<gene>
    <name evidence="8" type="ORF">BFW01_g1276</name>
</gene>
<evidence type="ECO:0000313" key="9">
    <source>
        <dbReference type="Proteomes" id="UP000627934"/>
    </source>
</evidence>
<evidence type="ECO:0000256" key="2">
    <source>
        <dbReference type="ARBA" id="ARBA00010617"/>
    </source>
</evidence>
<evidence type="ECO:0000256" key="5">
    <source>
        <dbReference type="PIRSR" id="PIRSR602401-1"/>
    </source>
</evidence>
<comment type="caution">
    <text evidence="8">The sequence shown here is derived from an EMBL/GenBank/DDBJ whole genome shotgun (WGS) entry which is preliminary data.</text>
</comment>
<dbReference type="InterPro" id="IPR002401">
    <property type="entry name" value="Cyt_P450_E_grp-I"/>
</dbReference>
<dbReference type="EMBL" id="MDYX01000041">
    <property type="protein sequence ID" value="KAF9630714.1"/>
    <property type="molecule type" value="Genomic_DNA"/>
</dbReference>
<feature type="binding site" description="axial binding residue" evidence="5">
    <location>
        <position position="547"/>
    </location>
    <ligand>
        <name>heme</name>
        <dbReference type="ChEBI" id="CHEBI:30413"/>
    </ligand>
    <ligandPart>
        <name>Fe</name>
        <dbReference type="ChEBI" id="CHEBI:18248"/>
    </ligandPart>
</feature>
<sequence>MSEEYPSAGATVIAGGVLLAFYMIYRAALPRPIPGIPHNKDAALKILGDIPEMMGHVKRTKRIFCWLTSQATRHQSPIVQVFIKPFSHPWVIVTDPFESHDILVRRTKEFDRSSFFGEILSGIMPEQHSWYKSNTALFKHNRNLINHLMAPTFINEVSAPDVYNAVTTVIKVWQLKCSQARGRPFSAHDNITYGALDAIFASSFGLAEEDSSTAPRLAALSQHAPAPATSLDEPVSFPSAASAIPPIFSAVLTIGHSLQAGQLSPSPRLVSLFLRQLPYMRRATATKDAFIAARIDDALRLIDDADQADASPTTTAQQQLHRPRNALHSVLLRSRTLAQKHGLPPSGPHAHSRTIADEFLGFLLAGHDTTATTVTWGVKHLSTRANHTAQTRLRAALRTALPDAVRERRAPSYAELAAAHVPYLDAVVDEVLRVANTVAFVAREVVAKEGAVVLGRRVPYGAHVFFMADGAGYLAPGLKEGGAVDDMRSPGARGRSGGAIRGVWDGGDVEAFRPERWLRREDGEEGEERYDPAAGPSLPFGLGPRACFGRRLAVASLRIWFALIVWHFELLETPEELSGFEAVQKFAREPVKCYVRLRAVDM</sequence>
<dbReference type="SUPFAM" id="SSF48264">
    <property type="entry name" value="Cytochrome P450"/>
    <property type="match status" value="1"/>
</dbReference>
<dbReference type="PROSITE" id="PS00086">
    <property type="entry name" value="CYTOCHROME_P450"/>
    <property type="match status" value="1"/>
</dbReference>
<dbReference type="AlphaFoldDB" id="A0A8H7MCB5"/>
<keyword evidence="6" id="KW-0503">Monooxygenase</keyword>
<reference evidence="8" key="2">
    <citation type="journal article" date="2018" name="DNA Res.">
        <title>Comparative genome and transcriptome analyses reveal adaptations to opportunistic infections in woody plant degrading pathogens of Botryosphaeriaceae.</title>
        <authorList>
            <person name="Yan J.Y."/>
            <person name="Zhao W.S."/>
            <person name="Chen Z."/>
            <person name="Xing Q.K."/>
            <person name="Zhang W."/>
            <person name="Chethana K.W.T."/>
            <person name="Xue M.F."/>
            <person name="Xu J.P."/>
            <person name="Phillips A.J.L."/>
            <person name="Wang Y."/>
            <person name="Liu J.H."/>
            <person name="Liu M."/>
            <person name="Zhou Y."/>
            <person name="Jayawardena R.S."/>
            <person name="Manawasinghe I.S."/>
            <person name="Huang J.B."/>
            <person name="Qiao G.H."/>
            <person name="Fu C.Y."/>
            <person name="Guo F.F."/>
            <person name="Dissanayake A.J."/>
            <person name="Peng Y.L."/>
            <person name="Hyde K.D."/>
            <person name="Li X.H."/>
        </authorList>
    </citation>
    <scope>NUCLEOTIDE SEQUENCE</scope>
    <source>
        <strain evidence="8">CSS-01s</strain>
    </source>
</reference>
<accession>A0A8H7MCB5</accession>
<dbReference type="GO" id="GO:0004497">
    <property type="term" value="F:monooxygenase activity"/>
    <property type="evidence" value="ECO:0007669"/>
    <property type="project" value="UniProtKB-KW"/>
</dbReference>
<dbReference type="InterPro" id="IPR017972">
    <property type="entry name" value="Cyt_P450_CS"/>
</dbReference>
<keyword evidence="7" id="KW-1133">Transmembrane helix</keyword>
<dbReference type="Pfam" id="PF00067">
    <property type="entry name" value="p450"/>
    <property type="match status" value="2"/>
</dbReference>
<dbReference type="PANTHER" id="PTHR24305">
    <property type="entry name" value="CYTOCHROME P450"/>
    <property type="match status" value="1"/>
</dbReference>
<keyword evidence="4 5" id="KW-0408">Iron</keyword>
<keyword evidence="7" id="KW-0812">Transmembrane</keyword>
<keyword evidence="6" id="KW-0560">Oxidoreductase</keyword>
<keyword evidence="3 5" id="KW-0479">Metal-binding</keyword>
<reference evidence="8" key="1">
    <citation type="submission" date="2016-08" db="EMBL/GenBank/DDBJ databases">
        <authorList>
            <person name="Yan J."/>
        </authorList>
    </citation>
    <scope>NUCLEOTIDE SEQUENCE</scope>
    <source>
        <strain evidence="8">CSS-01s</strain>
    </source>
</reference>
<dbReference type="Proteomes" id="UP000627934">
    <property type="component" value="Unassembled WGS sequence"/>
</dbReference>
<evidence type="ECO:0000313" key="8">
    <source>
        <dbReference type="EMBL" id="KAF9630714.1"/>
    </source>
</evidence>
<comment type="similarity">
    <text evidence="2 6">Belongs to the cytochrome P450 family.</text>
</comment>
<dbReference type="PRINTS" id="PR00463">
    <property type="entry name" value="EP450I"/>
</dbReference>
<dbReference type="PRINTS" id="PR00385">
    <property type="entry name" value="P450"/>
</dbReference>
<dbReference type="PANTHER" id="PTHR24305:SF232">
    <property type="entry name" value="P450, PUTATIVE (EUROFUNG)-RELATED"/>
    <property type="match status" value="1"/>
</dbReference>
<proteinExistence type="inferred from homology"/>
<evidence type="ECO:0000256" key="7">
    <source>
        <dbReference type="SAM" id="Phobius"/>
    </source>
</evidence>
<protein>
    <recommendedName>
        <fullName evidence="10">Cytochrome P450 monooxygenase TRI13</fullName>
    </recommendedName>
</protein>
<name>A0A8H7MCB5_9PEZI</name>
<evidence type="ECO:0000256" key="3">
    <source>
        <dbReference type="ARBA" id="ARBA00022723"/>
    </source>
</evidence>
<dbReference type="GO" id="GO:0016705">
    <property type="term" value="F:oxidoreductase activity, acting on paired donors, with incorporation or reduction of molecular oxygen"/>
    <property type="evidence" value="ECO:0007669"/>
    <property type="project" value="InterPro"/>
</dbReference>
<evidence type="ECO:0000256" key="4">
    <source>
        <dbReference type="ARBA" id="ARBA00023004"/>
    </source>
</evidence>
<dbReference type="InterPro" id="IPR036396">
    <property type="entry name" value="Cyt_P450_sf"/>
</dbReference>
<feature type="transmembrane region" description="Helical" evidence="7">
    <location>
        <begin position="6"/>
        <end position="25"/>
    </location>
</feature>
<organism evidence="8 9">
    <name type="scientific">Lasiodiplodia theobromae</name>
    <dbReference type="NCBI Taxonomy" id="45133"/>
    <lineage>
        <taxon>Eukaryota</taxon>
        <taxon>Fungi</taxon>
        <taxon>Dikarya</taxon>
        <taxon>Ascomycota</taxon>
        <taxon>Pezizomycotina</taxon>
        <taxon>Dothideomycetes</taxon>
        <taxon>Dothideomycetes incertae sedis</taxon>
        <taxon>Botryosphaeriales</taxon>
        <taxon>Botryosphaeriaceae</taxon>
        <taxon>Lasiodiplodia</taxon>
    </lineage>
</organism>
<comment type="cofactor">
    <cofactor evidence="1 5">
        <name>heme</name>
        <dbReference type="ChEBI" id="CHEBI:30413"/>
    </cofactor>
</comment>
<evidence type="ECO:0000256" key="1">
    <source>
        <dbReference type="ARBA" id="ARBA00001971"/>
    </source>
</evidence>
<dbReference type="Gene3D" id="1.10.630.10">
    <property type="entry name" value="Cytochrome P450"/>
    <property type="match status" value="1"/>
</dbReference>